<evidence type="ECO:0000313" key="1">
    <source>
        <dbReference type="EMBL" id="KAI6084374.1"/>
    </source>
</evidence>
<accession>A0ACC0CVF5</accession>
<sequence length="385" mass="43201">MPPKRSASSSASASSSKRSKTSAADEDNEPPRRERWAAVSGSANADADYRTTWKSPDKWYSYVTICPQVRSEDDEEDDEDEDDDDEEDEDEEETSCGRKHCVCLKPVAENPEHPWLVSQAGYRKYATQRIHLDLRDPDGFKMYTFNDHAAYGCVEVVQNLLLDYVEDAGRGWREQWAICEGLALFLLSPMSFIMTSIDDGELAEETLHLIGRMFLNMLAQLDGQDLVGDATEVKSLGTIMAIYIKVAADMRPYGLLEYDGKKTKKFVPERFDDAVLSYANHRGVTLQGPDNIDDIVAELNGDVELPKKGAKDPWGWKAALTKYTKRYAGVTNFMVKRQSSTIGGDALDITTWTSAERKAASFNKRDPMTKREIDAVKKGMVMQQG</sequence>
<comment type="caution">
    <text evidence="1">The sequence shown here is derived from an EMBL/GenBank/DDBJ whole genome shotgun (WGS) entry which is preliminary data.</text>
</comment>
<organism evidence="1 2">
    <name type="scientific">Hypoxylon rubiginosum</name>
    <dbReference type="NCBI Taxonomy" id="110542"/>
    <lineage>
        <taxon>Eukaryota</taxon>
        <taxon>Fungi</taxon>
        <taxon>Dikarya</taxon>
        <taxon>Ascomycota</taxon>
        <taxon>Pezizomycotina</taxon>
        <taxon>Sordariomycetes</taxon>
        <taxon>Xylariomycetidae</taxon>
        <taxon>Xylariales</taxon>
        <taxon>Hypoxylaceae</taxon>
        <taxon>Hypoxylon</taxon>
    </lineage>
</organism>
<gene>
    <name evidence="1" type="ORF">F4821DRAFT_242997</name>
</gene>
<dbReference type="Proteomes" id="UP001497680">
    <property type="component" value="Unassembled WGS sequence"/>
</dbReference>
<protein>
    <submittedName>
        <fullName evidence="1">Uncharacterized protein</fullName>
    </submittedName>
</protein>
<reference evidence="1 2" key="1">
    <citation type="journal article" date="2022" name="New Phytol.">
        <title>Ecological generalism drives hyperdiversity of secondary metabolite gene clusters in xylarialean endophytes.</title>
        <authorList>
            <person name="Franco M.E.E."/>
            <person name="Wisecaver J.H."/>
            <person name="Arnold A.E."/>
            <person name="Ju Y.M."/>
            <person name="Slot J.C."/>
            <person name="Ahrendt S."/>
            <person name="Moore L.P."/>
            <person name="Eastman K.E."/>
            <person name="Scott K."/>
            <person name="Konkel Z."/>
            <person name="Mondo S.J."/>
            <person name="Kuo A."/>
            <person name="Hayes R.D."/>
            <person name="Haridas S."/>
            <person name="Andreopoulos B."/>
            <person name="Riley R."/>
            <person name="LaButti K."/>
            <person name="Pangilinan J."/>
            <person name="Lipzen A."/>
            <person name="Amirebrahimi M."/>
            <person name="Yan J."/>
            <person name="Adam C."/>
            <person name="Keymanesh K."/>
            <person name="Ng V."/>
            <person name="Louie K."/>
            <person name="Northen T."/>
            <person name="Drula E."/>
            <person name="Henrissat B."/>
            <person name="Hsieh H.M."/>
            <person name="Youens-Clark K."/>
            <person name="Lutzoni F."/>
            <person name="Miadlikowska J."/>
            <person name="Eastwood D.C."/>
            <person name="Hamelin R.C."/>
            <person name="Grigoriev I.V."/>
            <person name="U'Ren J.M."/>
        </authorList>
    </citation>
    <scope>NUCLEOTIDE SEQUENCE [LARGE SCALE GENOMIC DNA]</scope>
    <source>
        <strain evidence="1 2">ER1909</strain>
    </source>
</reference>
<proteinExistence type="predicted"/>
<keyword evidence="2" id="KW-1185">Reference proteome</keyword>
<dbReference type="EMBL" id="MU394338">
    <property type="protein sequence ID" value="KAI6084374.1"/>
    <property type="molecule type" value="Genomic_DNA"/>
</dbReference>
<name>A0ACC0CVF5_9PEZI</name>
<evidence type="ECO:0000313" key="2">
    <source>
        <dbReference type="Proteomes" id="UP001497680"/>
    </source>
</evidence>